<evidence type="ECO:0000256" key="3">
    <source>
        <dbReference type="ARBA" id="ARBA00022741"/>
    </source>
</evidence>
<dbReference type="InterPro" id="IPR029044">
    <property type="entry name" value="Nucleotide-diphossugar_trans"/>
</dbReference>
<name>A0A202E6T5_9EURY</name>
<dbReference type="PANTHER" id="PTHR40392:SF1">
    <property type="entry name" value="2-PHOSPHO-L-LACTATE GUANYLYLTRANSFERASE"/>
    <property type="match status" value="1"/>
</dbReference>
<dbReference type="EMBL" id="MWPH01000003">
    <property type="protein sequence ID" value="OVE83904.1"/>
    <property type="molecule type" value="Genomic_DNA"/>
</dbReference>
<dbReference type="InterPro" id="IPR002835">
    <property type="entry name" value="CofC"/>
</dbReference>
<sequence>MRVVVPFAATAPKTRLSPVLSPAERSRVAEAMLADVLTTLTETGHEATILATTPVDLEEYDIDPDVLERVSVAVDERPLTEAVNARLGTDDPVAVVMADLALATPAALERLFETEADVAIAPGRGSGTNALVVRHPEFRVDYHGTSYLDHRERAQDVGASLETVDSFRLATDIDEPADLVEVLVHGRDDARAPAVLRECGFELTETDGRVTVSRRESNPSK</sequence>
<comment type="catalytic activity">
    <reaction evidence="5">
        <text>(2S)-2-phospholactate + GTP + H(+) = (2S)-lactyl-2-diphospho-5'-guanosine + diphosphate</text>
        <dbReference type="Rhea" id="RHEA:63424"/>
        <dbReference type="ChEBI" id="CHEBI:15378"/>
        <dbReference type="ChEBI" id="CHEBI:33019"/>
        <dbReference type="ChEBI" id="CHEBI:37565"/>
        <dbReference type="ChEBI" id="CHEBI:59435"/>
        <dbReference type="ChEBI" id="CHEBI:59906"/>
        <dbReference type="EC" id="2.7.7.68"/>
    </reaction>
</comment>
<protein>
    <recommendedName>
        <fullName evidence="5">2-phospho-L-lactate guanylyltransferase</fullName>
        <shortName evidence="5">LP guanylyltransferase</shortName>
        <ecNumber evidence="5">2.7.7.68</ecNumber>
    </recommendedName>
</protein>
<accession>A0A202E6T5</accession>
<dbReference type="GO" id="GO:0052645">
    <property type="term" value="P:F420-0 metabolic process"/>
    <property type="evidence" value="ECO:0007669"/>
    <property type="project" value="UniProtKB-UniRule"/>
</dbReference>
<dbReference type="Gene3D" id="6.10.140.50">
    <property type="match status" value="1"/>
</dbReference>
<reference evidence="6 7" key="1">
    <citation type="submission" date="2017-02" db="EMBL/GenBank/DDBJ databases">
        <title>Natronthermophilus aegyptiacus gen. nov.,sp. nov., an aerobic, extremely halophilic alkalithermophilic archaeon isolated from the athalassohaline Wadi An Natrun, Egypt.</title>
        <authorList>
            <person name="Zhao B."/>
        </authorList>
    </citation>
    <scope>NUCLEOTIDE SEQUENCE [LARGE SCALE GENOMIC DNA]</scope>
    <source>
        <strain evidence="6 7">CGMCC 1.3597</strain>
    </source>
</reference>
<keyword evidence="1 5" id="KW-0808">Transferase</keyword>
<evidence type="ECO:0000256" key="4">
    <source>
        <dbReference type="ARBA" id="ARBA00023134"/>
    </source>
</evidence>
<evidence type="ECO:0000256" key="1">
    <source>
        <dbReference type="ARBA" id="ARBA00022679"/>
    </source>
</evidence>
<comment type="pathway">
    <text evidence="5">Cofactor biosynthesis; coenzyme F420 biosynthesis.</text>
</comment>
<dbReference type="OrthoDB" id="11179at2157"/>
<dbReference type="GO" id="GO:0043814">
    <property type="term" value="F:phospholactate guanylyltransferase activity"/>
    <property type="evidence" value="ECO:0007669"/>
    <property type="project" value="UniProtKB-EC"/>
</dbReference>
<keyword evidence="7" id="KW-1185">Reference proteome</keyword>
<dbReference type="RefSeq" id="WP_054863567.1">
    <property type="nucleotide sequence ID" value="NZ_MWPH01000003.1"/>
</dbReference>
<dbReference type="Gene3D" id="3.90.550.10">
    <property type="entry name" value="Spore Coat Polysaccharide Biosynthesis Protein SpsA, Chain A"/>
    <property type="match status" value="1"/>
</dbReference>
<dbReference type="UniPathway" id="UPA00071"/>
<evidence type="ECO:0000313" key="6">
    <source>
        <dbReference type="EMBL" id="OVE83904.1"/>
    </source>
</evidence>
<dbReference type="Pfam" id="PF01983">
    <property type="entry name" value="CofC"/>
    <property type="match status" value="1"/>
</dbReference>
<dbReference type="SUPFAM" id="SSF53448">
    <property type="entry name" value="Nucleotide-diphospho-sugar transferases"/>
    <property type="match status" value="1"/>
</dbReference>
<gene>
    <name evidence="5" type="primary">cofC</name>
    <name evidence="6" type="ORF">B2G88_15960</name>
</gene>
<keyword evidence="3 5" id="KW-0547">Nucleotide-binding</keyword>
<evidence type="ECO:0000313" key="7">
    <source>
        <dbReference type="Proteomes" id="UP000196084"/>
    </source>
</evidence>
<dbReference type="EC" id="2.7.7.68" evidence="5"/>
<comment type="function">
    <text evidence="5">Guanylyltransferase that catalyzes the activation of (2S)-2-phospholactate (2-PL) as (2S)-lactyl-2-diphospho-5'-guanosine, via the condensation of 2-PL with GTP. It is involved in the biosynthesis of coenzyme F420, a hydride carrier cofactor.</text>
</comment>
<evidence type="ECO:0000256" key="5">
    <source>
        <dbReference type="HAMAP-Rule" id="MF_02114"/>
    </source>
</evidence>
<dbReference type="HAMAP" id="MF_02114">
    <property type="entry name" value="CofC"/>
    <property type="match status" value="1"/>
</dbReference>
<proteinExistence type="inferred from homology"/>
<dbReference type="PANTHER" id="PTHR40392">
    <property type="entry name" value="2-PHOSPHO-L-LACTATE GUANYLYLTRANSFERASE"/>
    <property type="match status" value="1"/>
</dbReference>
<comment type="similarity">
    <text evidence="5">Belongs to the CofC family.</text>
</comment>
<dbReference type="GO" id="GO:0005525">
    <property type="term" value="F:GTP binding"/>
    <property type="evidence" value="ECO:0007669"/>
    <property type="project" value="UniProtKB-KW"/>
</dbReference>
<keyword evidence="4 5" id="KW-0342">GTP-binding</keyword>
<comment type="caution">
    <text evidence="6">The sequence shown here is derived from an EMBL/GenBank/DDBJ whole genome shotgun (WGS) entry which is preliminary data.</text>
</comment>
<comment type="subunit">
    <text evidence="5">Homodimer.</text>
</comment>
<evidence type="ECO:0000256" key="2">
    <source>
        <dbReference type="ARBA" id="ARBA00022695"/>
    </source>
</evidence>
<dbReference type="AlphaFoldDB" id="A0A202E6T5"/>
<organism evidence="6 7">
    <name type="scientific">Natronolimnobius baerhuensis</name>
    <dbReference type="NCBI Taxonomy" id="253108"/>
    <lineage>
        <taxon>Archaea</taxon>
        <taxon>Methanobacteriati</taxon>
        <taxon>Methanobacteriota</taxon>
        <taxon>Stenosarchaea group</taxon>
        <taxon>Halobacteria</taxon>
        <taxon>Halobacteriales</taxon>
        <taxon>Natrialbaceae</taxon>
        <taxon>Natronolimnobius</taxon>
    </lineage>
</organism>
<dbReference type="NCBIfam" id="TIGR03552">
    <property type="entry name" value="F420_cofC"/>
    <property type="match status" value="1"/>
</dbReference>
<keyword evidence="2 5" id="KW-0548">Nucleotidyltransferase</keyword>
<dbReference type="Proteomes" id="UP000196084">
    <property type="component" value="Unassembled WGS sequence"/>
</dbReference>